<proteinExistence type="predicted"/>
<dbReference type="EMBL" id="DS113181">
    <property type="protein sequence ID" value="EAY22910.1"/>
    <property type="molecule type" value="Genomic_DNA"/>
</dbReference>
<reference evidence="2" key="2">
    <citation type="journal article" date="2007" name="Science">
        <title>Draft genome sequence of the sexually transmitted pathogen Trichomonas vaginalis.</title>
        <authorList>
            <person name="Carlton J.M."/>
            <person name="Hirt R.P."/>
            <person name="Silva J.C."/>
            <person name="Delcher A.L."/>
            <person name="Schatz M."/>
            <person name="Zhao Q."/>
            <person name="Wortman J.R."/>
            <person name="Bidwell S.L."/>
            <person name="Alsmark U.C.M."/>
            <person name="Besteiro S."/>
            <person name="Sicheritz-Ponten T."/>
            <person name="Noel C.J."/>
            <person name="Dacks J.B."/>
            <person name="Foster P.G."/>
            <person name="Simillion C."/>
            <person name="Van de Peer Y."/>
            <person name="Miranda-Saavedra D."/>
            <person name="Barton G.J."/>
            <person name="Westrop G.D."/>
            <person name="Mueller S."/>
            <person name="Dessi D."/>
            <person name="Fiori P.L."/>
            <person name="Ren Q."/>
            <person name="Paulsen I."/>
            <person name="Zhang H."/>
            <person name="Bastida-Corcuera F.D."/>
            <person name="Simoes-Barbosa A."/>
            <person name="Brown M.T."/>
            <person name="Hayes R.D."/>
            <person name="Mukherjee M."/>
            <person name="Okumura C.Y."/>
            <person name="Schneider R."/>
            <person name="Smith A.J."/>
            <person name="Vanacova S."/>
            <person name="Villalvazo M."/>
            <person name="Haas B.J."/>
            <person name="Pertea M."/>
            <person name="Feldblyum T.V."/>
            <person name="Utterback T.R."/>
            <person name="Shu C.L."/>
            <person name="Osoegawa K."/>
            <person name="de Jong P.J."/>
            <person name="Hrdy I."/>
            <person name="Horvathova L."/>
            <person name="Zubacova Z."/>
            <person name="Dolezal P."/>
            <person name="Malik S.B."/>
            <person name="Logsdon J.M. Jr."/>
            <person name="Henze K."/>
            <person name="Gupta A."/>
            <person name="Wang C.C."/>
            <person name="Dunne R.L."/>
            <person name="Upcroft J.A."/>
            <person name="Upcroft P."/>
            <person name="White O."/>
            <person name="Salzberg S.L."/>
            <person name="Tang P."/>
            <person name="Chiu C.-H."/>
            <person name="Lee Y.-S."/>
            <person name="Embley T.M."/>
            <person name="Coombs G.H."/>
            <person name="Mottram J.C."/>
            <person name="Tachezy J."/>
            <person name="Fraser-Liggett C.M."/>
            <person name="Johnson P.J."/>
        </authorList>
    </citation>
    <scope>NUCLEOTIDE SEQUENCE [LARGE SCALE GENOMIC DNA]</scope>
    <source>
        <strain evidence="2">G3</strain>
    </source>
</reference>
<dbReference type="VEuPathDB" id="TrichDB:TVAGG3_0292240"/>
<evidence type="ECO:0000313" key="2">
    <source>
        <dbReference type="EMBL" id="EAY22910.1"/>
    </source>
</evidence>
<dbReference type="InParanoid" id="A2D9Q4"/>
<dbReference type="AlphaFoldDB" id="A2D9Q4"/>
<protein>
    <submittedName>
        <fullName evidence="2">Uncharacterized protein</fullName>
    </submittedName>
</protein>
<dbReference type="KEGG" id="tva:5468469"/>
<evidence type="ECO:0000313" key="3">
    <source>
        <dbReference type="Proteomes" id="UP000001542"/>
    </source>
</evidence>
<name>A2D9Q4_TRIV3</name>
<dbReference type="RefSeq" id="XP_001583896.1">
    <property type="nucleotide sequence ID" value="XM_001583846.1"/>
</dbReference>
<reference evidence="2" key="1">
    <citation type="submission" date="2006-10" db="EMBL/GenBank/DDBJ databases">
        <authorList>
            <person name="Amadeo P."/>
            <person name="Zhao Q."/>
            <person name="Wortman J."/>
            <person name="Fraser-Liggett C."/>
            <person name="Carlton J."/>
        </authorList>
    </citation>
    <scope>NUCLEOTIDE SEQUENCE</scope>
    <source>
        <strain evidence="2">G3</strain>
    </source>
</reference>
<accession>A2D9Q4</accession>
<organism evidence="2 3">
    <name type="scientific">Trichomonas vaginalis (strain ATCC PRA-98 / G3)</name>
    <dbReference type="NCBI Taxonomy" id="412133"/>
    <lineage>
        <taxon>Eukaryota</taxon>
        <taxon>Metamonada</taxon>
        <taxon>Parabasalia</taxon>
        <taxon>Trichomonadida</taxon>
        <taxon>Trichomonadidae</taxon>
        <taxon>Trichomonas</taxon>
    </lineage>
</organism>
<sequence>MTCPQCEPDPVKSEINLSDSSDDSDYKNDLWEDKIIIINPGQEWESPDGKAVFLTQVSMTISPTNSANDVGILTATTQEGKFTISKLFPHQPTSSLNLTFSKLQAFHLSNSGNRPLSVALLVKC</sequence>
<feature type="region of interest" description="Disordered" evidence="1">
    <location>
        <begin position="1"/>
        <end position="25"/>
    </location>
</feature>
<gene>
    <name evidence="2" type="ORF">TVAG_076570</name>
</gene>
<dbReference type="Proteomes" id="UP000001542">
    <property type="component" value="Unassembled WGS sequence"/>
</dbReference>
<keyword evidence="3" id="KW-1185">Reference proteome</keyword>
<dbReference type="VEuPathDB" id="TrichDB:TVAG_076570"/>
<evidence type="ECO:0000256" key="1">
    <source>
        <dbReference type="SAM" id="MobiDB-lite"/>
    </source>
</evidence>